<protein>
    <submittedName>
        <fullName evidence="3">PD-(D/E)XK nuclease-like domain-containing protein</fullName>
    </submittedName>
</protein>
<organism evidence="3 4">
    <name type="scientific">Pseudohoeflea coraliihabitans</name>
    <dbReference type="NCBI Taxonomy" id="2860393"/>
    <lineage>
        <taxon>Bacteria</taxon>
        <taxon>Pseudomonadati</taxon>
        <taxon>Pseudomonadota</taxon>
        <taxon>Alphaproteobacteria</taxon>
        <taxon>Hyphomicrobiales</taxon>
        <taxon>Rhizobiaceae</taxon>
        <taxon>Pseudohoeflea</taxon>
    </lineage>
</organism>
<evidence type="ECO:0000313" key="3">
    <source>
        <dbReference type="EMBL" id="MBW3096852.1"/>
    </source>
</evidence>
<evidence type="ECO:0000313" key="4">
    <source>
        <dbReference type="Proteomes" id="UP001430804"/>
    </source>
</evidence>
<dbReference type="Pfam" id="PF12684">
    <property type="entry name" value="DUF3799"/>
    <property type="match status" value="1"/>
</dbReference>
<dbReference type="EMBL" id="JAHWQX010000002">
    <property type="protein sequence ID" value="MBW3096852.1"/>
    <property type="molecule type" value="Genomic_DNA"/>
</dbReference>
<dbReference type="InterPro" id="IPR024432">
    <property type="entry name" value="Put_RecE_PDDEXK-like_dom"/>
</dbReference>
<evidence type="ECO:0000256" key="1">
    <source>
        <dbReference type="SAM" id="MobiDB-lite"/>
    </source>
</evidence>
<dbReference type="Proteomes" id="UP001430804">
    <property type="component" value="Unassembled WGS sequence"/>
</dbReference>
<comment type="caution">
    <text evidence="3">The sequence shown here is derived from an EMBL/GenBank/DDBJ whole genome shotgun (WGS) entry which is preliminary data.</text>
</comment>
<dbReference type="RefSeq" id="WP_219200820.1">
    <property type="nucleotide sequence ID" value="NZ_JAHWQX010000002.1"/>
</dbReference>
<feature type="region of interest" description="Disordered" evidence="1">
    <location>
        <begin position="296"/>
        <end position="330"/>
    </location>
</feature>
<feature type="domain" description="Putative exodeoxyribonuclease 8 PDDEXK-like" evidence="2">
    <location>
        <begin position="94"/>
        <end position="299"/>
    </location>
</feature>
<accession>A0ABS6WN64</accession>
<evidence type="ECO:0000259" key="2">
    <source>
        <dbReference type="Pfam" id="PF12684"/>
    </source>
</evidence>
<name>A0ABS6WN64_9HYPH</name>
<keyword evidence="4" id="KW-1185">Reference proteome</keyword>
<feature type="compositionally biased region" description="Basic and acidic residues" evidence="1">
    <location>
        <begin position="314"/>
        <end position="330"/>
    </location>
</feature>
<proteinExistence type="predicted"/>
<reference evidence="3" key="1">
    <citation type="submission" date="2021-07" db="EMBL/GenBank/DDBJ databases">
        <title>Pseudohoeflea marina sp. nov. a polyhydroxyalcanoate-producing bacterium.</title>
        <authorList>
            <person name="Zheng W."/>
            <person name="Yu S."/>
            <person name="Huang Y."/>
        </authorList>
    </citation>
    <scope>NUCLEOTIDE SEQUENCE</scope>
    <source>
        <strain evidence="3">DP4N28-3</strain>
    </source>
</reference>
<gene>
    <name evidence="3" type="ORF">KY465_06130</name>
</gene>
<sequence length="330" mass="37326">MNIDIDKDHFQSVGAIAEGIVDRFRTERAWDGNPITEPGIYSGISLDEYHHNRSLLDAPSVSKSSLKWIFPHRGGSPKAFWGRWSYNPDCIPQKTTGALDFGRAAHSLMLGDEDFSQAFEIRPAQYKDYKSGAAREWRDKVYAEGKSPLTAEEYSLIEKMALDASKNPVVKAGLLNGRIERSMFAKDEASGIWLRSRPDAIAADGIFADLKTTASLSEDFLEREAYRNGYFLQAAITRMVCRMTGHPFDTFALVYTLKDEVPDTAHVEIDPFEIDRAEKEVSWALAKIRECLDSGEWPGSQPFNDGTRRMQAKPWEKEQVDDFLRREEAA</sequence>